<feature type="non-terminal residue" evidence="1">
    <location>
        <position position="1"/>
    </location>
</feature>
<proteinExistence type="predicted"/>
<evidence type="ECO:0000313" key="1">
    <source>
        <dbReference type="EMBL" id="CAH0369239.1"/>
    </source>
</evidence>
<comment type="caution">
    <text evidence="1">The sequence shown here is derived from an EMBL/GenBank/DDBJ whole genome shotgun (WGS) entry which is preliminary data.</text>
</comment>
<dbReference type="EMBL" id="CAKKNE010000002">
    <property type="protein sequence ID" value="CAH0369239.1"/>
    <property type="molecule type" value="Genomic_DNA"/>
</dbReference>
<accession>A0A8J2SJM0</accession>
<organism evidence="1 2">
    <name type="scientific">Pelagomonas calceolata</name>
    <dbReference type="NCBI Taxonomy" id="35677"/>
    <lineage>
        <taxon>Eukaryota</taxon>
        <taxon>Sar</taxon>
        <taxon>Stramenopiles</taxon>
        <taxon>Ochrophyta</taxon>
        <taxon>Pelagophyceae</taxon>
        <taxon>Pelagomonadales</taxon>
        <taxon>Pelagomonadaceae</taxon>
        <taxon>Pelagomonas</taxon>
    </lineage>
</organism>
<name>A0A8J2SJM0_9STRA</name>
<reference evidence="1" key="1">
    <citation type="submission" date="2021-11" db="EMBL/GenBank/DDBJ databases">
        <authorList>
            <consortium name="Genoscope - CEA"/>
            <person name="William W."/>
        </authorList>
    </citation>
    <scope>NUCLEOTIDE SEQUENCE</scope>
</reference>
<protein>
    <submittedName>
        <fullName evidence="1">Uncharacterized protein</fullName>
    </submittedName>
</protein>
<gene>
    <name evidence="1" type="ORF">PECAL_2P23540</name>
</gene>
<sequence length="244" mass="27486">AWSSYERQQLRDVLLNWRRRVQHEVLKLDGREEPLVALRRRRVVEVAVARRDALAGEGVGGVHERPGRVGETFPKRVAQVVVHEGERDHAYCVFASGRGRHMIRRVRCKRPPLRERRVHTLGEVVAHPLRHADVQVDVVRAVGVGMGNQSLGDRALAGAGAAEDDERSECRCCCYIDEQSYGDFHCCTAALITAPLAGSRRLASSRADRSRRANILIYNSVLWRRAGLASKCCQNAPRRRARRC</sequence>
<dbReference type="AlphaFoldDB" id="A0A8J2SJM0"/>
<evidence type="ECO:0000313" key="2">
    <source>
        <dbReference type="Proteomes" id="UP000789595"/>
    </source>
</evidence>
<keyword evidence="2" id="KW-1185">Reference proteome</keyword>
<dbReference type="Proteomes" id="UP000789595">
    <property type="component" value="Unassembled WGS sequence"/>
</dbReference>